<protein>
    <submittedName>
        <fullName evidence="1">1038_t:CDS:1</fullName>
    </submittedName>
</protein>
<name>A0ACA9R007_9GLOM</name>
<feature type="non-terminal residue" evidence="1">
    <location>
        <position position="41"/>
    </location>
</feature>
<dbReference type="Proteomes" id="UP000789525">
    <property type="component" value="Unassembled WGS sequence"/>
</dbReference>
<comment type="caution">
    <text evidence="1">The sequence shown here is derived from an EMBL/GenBank/DDBJ whole genome shotgun (WGS) entry which is preliminary data.</text>
</comment>
<proteinExistence type="predicted"/>
<accession>A0ACA9R007</accession>
<reference evidence="1" key="1">
    <citation type="submission" date="2021-06" db="EMBL/GenBank/DDBJ databases">
        <authorList>
            <person name="Kallberg Y."/>
            <person name="Tangrot J."/>
            <person name="Rosling A."/>
        </authorList>
    </citation>
    <scope>NUCLEOTIDE SEQUENCE</scope>
    <source>
        <strain evidence="1">CL356</strain>
    </source>
</reference>
<evidence type="ECO:0000313" key="1">
    <source>
        <dbReference type="EMBL" id="CAG8770892.1"/>
    </source>
</evidence>
<sequence length="41" mass="4497">KGSVSSGSDILANIITIGQHFHLKIEAWKLSNHVKSLLPEQ</sequence>
<evidence type="ECO:0000313" key="2">
    <source>
        <dbReference type="Proteomes" id="UP000789525"/>
    </source>
</evidence>
<dbReference type="EMBL" id="CAJVPT010064798">
    <property type="protein sequence ID" value="CAG8770892.1"/>
    <property type="molecule type" value="Genomic_DNA"/>
</dbReference>
<organism evidence="1 2">
    <name type="scientific">Acaulospora colombiana</name>
    <dbReference type="NCBI Taxonomy" id="27376"/>
    <lineage>
        <taxon>Eukaryota</taxon>
        <taxon>Fungi</taxon>
        <taxon>Fungi incertae sedis</taxon>
        <taxon>Mucoromycota</taxon>
        <taxon>Glomeromycotina</taxon>
        <taxon>Glomeromycetes</taxon>
        <taxon>Diversisporales</taxon>
        <taxon>Acaulosporaceae</taxon>
        <taxon>Acaulospora</taxon>
    </lineage>
</organism>
<feature type="non-terminal residue" evidence="1">
    <location>
        <position position="1"/>
    </location>
</feature>
<keyword evidence="2" id="KW-1185">Reference proteome</keyword>
<gene>
    <name evidence="1" type="ORF">ACOLOM_LOCUS13780</name>
</gene>